<dbReference type="SUPFAM" id="SSF55785">
    <property type="entry name" value="PYP-like sensor domain (PAS domain)"/>
    <property type="match status" value="1"/>
</dbReference>
<dbReference type="SUPFAM" id="SSF56112">
    <property type="entry name" value="Protein kinase-like (PK-like)"/>
    <property type="match status" value="2"/>
</dbReference>
<evidence type="ECO:0000256" key="1">
    <source>
        <dbReference type="ARBA" id="ARBA00022543"/>
    </source>
</evidence>
<name>A0AAP0C6R2_9ASTR</name>
<evidence type="ECO:0000313" key="7">
    <source>
        <dbReference type="EMBL" id="KAK9048422.1"/>
    </source>
</evidence>
<dbReference type="InterPro" id="IPR001245">
    <property type="entry name" value="Ser-Thr/Tyr_kinase_cat_dom"/>
</dbReference>
<feature type="compositionally biased region" description="Basic and acidic residues" evidence="5">
    <location>
        <begin position="206"/>
        <end position="215"/>
    </location>
</feature>
<sequence length="370" mass="41862">MAENLFGYTVEEALGKTPLDIIVESTNSKSSNLIVKRALKGETWSGQFPVKTKYGERFTVITTVSPCRDENGTIFGMTCVCADARQFQEASPQSSTVGAPQRLDHHQLLQNATVSKISNLASKVKLKMKTNDMDHDSCFPPTTVSESDSNKGSENRPWFPKVLWPWKGNRNGDSSDIIRRTRFGWPWLHYKDQGQESDTKTSSSAERYESPRDIEETPGSSWSSSCGTSSSSSINSDSTNKTDIHFENLDVEISWDDLIIREQIGQGTHVTVYHALLYGSDVTVKIFNKKEYPDDTILSFRKEVIEVVGFMNQQLEIPNDVDPQWASLIESCWSREPQSRPTFKEILMKLNDLQKKFEGPRLHLQKGFMN</sequence>
<dbReference type="GO" id="GO:0009881">
    <property type="term" value="F:photoreceptor activity"/>
    <property type="evidence" value="ECO:0007669"/>
    <property type="project" value="UniProtKB-KW"/>
</dbReference>
<evidence type="ECO:0000256" key="5">
    <source>
        <dbReference type="SAM" id="MobiDB-lite"/>
    </source>
</evidence>
<evidence type="ECO:0000313" key="8">
    <source>
        <dbReference type="Proteomes" id="UP001408789"/>
    </source>
</evidence>
<feature type="region of interest" description="Disordered" evidence="5">
    <location>
        <begin position="193"/>
        <end position="239"/>
    </location>
</feature>
<dbReference type="Pfam" id="PF08447">
    <property type="entry name" value="PAS_3"/>
    <property type="match status" value="1"/>
</dbReference>
<keyword evidence="3" id="KW-0157">Chromophore</keyword>
<accession>A0AAP0C6R2</accession>
<evidence type="ECO:0000256" key="2">
    <source>
        <dbReference type="ARBA" id="ARBA00022606"/>
    </source>
</evidence>
<feature type="compositionally biased region" description="Low complexity" evidence="5">
    <location>
        <begin position="220"/>
        <end position="238"/>
    </location>
</feature>
<gene>
    <name evidence="7" type="ORF">SSX86_032616</name>
</gene>
<evidence type="ECO:0000256" key="4">
    <source>
        <dbReference type="ARBA" id="ARBA00023170"/>
    </source>
</evidence>
<dbReference type="PANTHER" id="PTHR44329">
    <property type="entry name" value="SERINE/THREONINE-PROTEIN KINASE TNNI3K-RELATED"/>
    <property type="match status" value="1"/>
</dbReference>
<feature type="region of interest" description="Disordered" evidence="5">
    <location>
        <begin position="131"/>
        <end position="155"/>
    </location>
</feature>
<keyword evidence="2" id="KW-0716">Sensory transduction</keyword>
<feature type="domain" description="PAS" evidence="6">
    <location>
        <begin position="1"/>
        <end position="42"/>
    </location>
</feature>
<dbReference type="InterPro" id="IPR035965">
    <property type="entry name" value="PAS-like_dom_sf"/>
</dbReference>
<dbReference type="InterPro" id="IPR011009">
    <property type="entry name" value="Kinase-like_dom_sf"/>
</dbReference>
<dbReference type="InterPro" id="IPR013655">
    <property type="entry name" value="PAS_fold_3"/>
</dbReference>
<comment type="caution">
    <text evidence="7">The sequence shown here is derived from an EMBL/GenBank/DDBJ whole genome shotgun (WGS) entry which is preliminary data.</text>
</comment>
<evidence type="ECO:0000259" key="6">
    <source>
        <dbReference type="PROSITE" id="PS50112"/>
    </source>
</evidence>
<keyword evidence="1" id="KW-0600">Photoreceptor protein</keyword>
<dbReference type="Gene3D" id="3.30.450.20">
    <property type="entry name" value="PAS domain"/>
    <property type="match status" value="1"/>
</dbReference>
<dbReference type="NCBIfam" id="TIGR00229">
    <property type="entry name" value="sensory_box"/>
    <property type="match status" value="1"/>
</dbReference>
<dbReference type="Proteomes" id="UP001408789">
    <property type="component" value="Unassembled WGS sequence"/>
</dbReference>
<dbReference type="Pfam" id="PF07714">
    <property type="entry name" value="PK_Tyr_Ser-Thr"/>
    <property type="match status" value="1"/>
</dbReference>
<organism evidence="7 8">
    <name type="scientific">Deinandra increscens subsp. villosa</name>
    <dbReference type="NCBI Taxonomy" id="3103831"/>
    <lineage>
        <taxon>Eukaryota</taxon>
        <taxon>Viridiplantae</taxon>
        <taxon>Streptophyta</taxon>
        <taxon>Embryophyta</taxon>
        <taxon>Tracheophyta</taxon>
        <taxon>Spermatophyta</taxon>
        <taxon>Magnoliopsida</taxon>
        <taxon>eudicotyledons</taxon>
        <taxon>Gunneridae</taxon>
        <taxon>Pentapetalae</taxon>
        <taxon>asterids</taxon>
        <taxon>campanulids</taxon>
        <taxon>Asterales</taxon>
        <taxon>Asteraceae</taxon>
        <taxon>Asteroideae</taxon>
        <taxon>Heliantheae alliance</taxon>
        <taxon>Madieae</taxon>
        <taxon>Madiinae</taxon>
        <taxon>Deinandra</taxon>
    </lineage>
</organism>
<dbReference type="PROSITE" id="PS50112">
    <property type="entry name" value="PAS"/>
    <property type="match status" value="1"/>
</dbReference>
<evidence type="ECO:0000256" key="3">
    <source>
        <dbReference type="ARBA" id="ARBA00022991"/>
    </source>
</evidence>
<dbReference type="InterPro" id="IPR000014">
    <property type="entry name" value="PAS"/>
</dbReference>
<dbReference type="PANTHER" id="PTHR44329:SF47">
    <property type="entry name" value="SERINE_THREONINE-PROTEIN KINASE ROCO5-RELATED"/>
    <property type="match status" value="1"/>
</dbReference>
<dbReference type="GO" id="GO:0004674">
    <property type="term" value="F:protein serine/threonine kinase activity"/>
    <property type="evidence" value="ECO:0007669"/>
    <property type="project" value="TreeGrafter"/>
</dbReference>
<keyword evidence="8" id="KW-1185">Reference proteome</keyword>
<dbReference type="InterPro" id="IPR051681">
    <property type="entry name" value="Ser/Thr_Kinases-Pseudokinases"/>
</dbReference>
<protein>
    <recommendedName>
        <fullName evidence="6">PAS domain-containing protein</fullName>
    </recommendedName>
</protein>
<keyword evidence="4" id="KW-0675">Receptor</keyword>
<dbReference type="EMBL" id="JBCNJP010012433">
    <property type="protein sequence ID" value="KAK9048422.1"/>
    <property type="molecule type" value="Genomic_DNA"/>
</dbReference>
<dbReference type="Gene3D" id="1.10.510.10">
    <property type="entry name" value="Transferase(Phosphotransferase) domain 1"/>
    <property type="match status" value="1"/>
</dbReference>
<proteinExistence type="predicted"/>
<reference evidence="7 8" key="1">
    <citation type="submission" date="2024-04" db="EMBL/GenBank/DDBJ databases">
        <title>The reference genome of an endangered Asteraceae, Deinandra increscens subsp. villosa, native to the Central Coast of California.</title>
        <authorList>
            <person name="Guilliams M."/>
            <person name="Hasenstab-Lehman K."/>
            <person name="Meyer R."/>
            <person name="Mcevoy S."/>
        </authorList>
    </citation>
    <scope>NUCLEOTIDE SEQUENCE [LARGE SCALE GENOMIC DNA]</scope>
    <source>
        <tissue evidence="7">Leaf</tissue>
    </source>
</reference>
<dbReference type="CDD" id="cd00130">
    <property type="entry name" value="PAS"/>
    <property type="match status" value="1"/>
</dbReference>
<dbReference type="AlphaFoldDB" id="A0AAP0C6R2"/>